<evidence type="ECO:0008006" key="3">
    <source>
        <dbReference type="Google" id="ProtNLM"/>
    </source>
</evidence>
<accession>A0A060WN72</accession>
<reference evidence="1" key="1">
    <citation type="journal article" date="2014" name="Nat. Commun.">
        <title>The rainbow trout genome provides novel insights into evolution after whole-genome duplication in vertebrates.</title>
        <authorList>
            <person name="Berthelot C."/>
            <person name="Brunet F."/>
            <person name="Chalopin D."/>
            <person name="Juanchich A."/>
            <person name="Bernard M."/>
            <person name="Noel B."/>
            <person name="Bento P."/>
            <person name="Da Silva C."/>
            <person name="Labadie K."/>
            <person name="Alberti A."/>
            <person name="Aury J.M."/>
            <person name="Louis A."/>
            <person name="Dehais P."/>
            <person name="Bardou P."/>
            <person name="Montfort J."/>
            <person name="Klopp C."/>
            <person name="Cabau C."/>
            <person name="Gaspin C."/>
            <person name="Thorgaard G.H."/>
            <person name="Boussaha M."/>
            <person name="Quillet E."/>
            <person name="Guyomard R."/>
            <person name="Galiana D."/>
            <person name="Bobe J."/>
            <person name="Volff J.N."/>
            <person name="Genet C."/>
            <person name="Wincker P."/>
            <person name="Jaillon O."/>
            <person name="Roest Crollius H."/>
            <person name="Guiguen Y."/>
        </authorList>
    </citation>
    <scope>NUCLEOTIDE SEQUENCE [LARGE SCALE GENOMIC DNA]</scope>
</reference>
<name>A0A060WN72_ONCMY</name>
<dbReference type="EMBL" id="FR904546">
    <property type="protein sequence ID" value="CDQ66524.1"/>
    <property type="molecule type" value="Genomic_DNA"/>
</dbReference>
<dbReference type="STRING" id="8022.A0A060WN72"/>
<dbReference type="InterPro" id="IPR036397">
    <property type="entry name" value="RNaseH_sf"/>
</dbReference>
<reference evidence="1" key="2">
    <citation type="submission" date="2014-03" db="EMBL/GenBank/DDBJ databases">
        <authorList>
            <person name="Genoscope - CEA"/>
        </authorList>
    </citation>
    <scope>NUCLEOTIDE SEQUENCE</scope>
</reference>
<dbReference type="GO" id="GO:0003676">
    <property type="term" value="F:nucleic acid binding"/>
    <property type="evidence" value="ECO:0007669"/>
    <property type="project" value="InterPro"/>
</dbReference>
<dbReference type="Gene3D" id="3.30.420.10">
    <property type="entry name" value="Ribonuclease H-like superfamily/Ribonuclease H"/>
    <property type="match status" value="1"/>
</dbReference>
<protein>
    <recommendedName>
        <fullName evidence="3">Tc1-like transposase DDE domain-containing protein</fullName>
    </recommendedName>
</protein>
<sequence length="69" mass="7903">MEWPAQSPDLDPIERLWEMLDRMVLKKCPSTQSNLWEVLQEAWGEISSGYLNNLITIMPKVCKAVIAAN</sequence>
<proteinExistence type="predicted"/>
<dbReference type="AlphaFoldDB" id="A0A060WN72"/>
<organism evidence="1 2">
    <name type="scientific">Oncorhynchus mykiss</name>
    <name type="common">Rainbow trout</name>
    <name type="synonym">Salmo gairdneri</name>
    <dbReference type="NCBI Taxonomy" id="8022"/>
    <lineage>
        <taxon>Eukaryota</taxon>
        <taxon>Metazoa</taxon>
        <taxon>Chordata</taxon>
        <taxon>Craniata</taxon>
        <taxon>Vertebrata</taxon>
        <taxon>Euteleostomi</taxon>
        <taxon>Actinopterygii</taxon>
        <taxon>Neopterygii</taxon>
        <taxon>Teleostei</taxon>
        <taxon>Protacanthopterygii</taxon>
        <taxon>Salmoniformes</taxon>
        <taxon>Salmonidae</taxon>
        <taxon>Salmoninae</taxon>
        <taxon>Oncorhynchus</taxon>
    </lineage>
</organism>
<dbReference type="Proteomes" id="UP000193380">
    <property type="component" value="Unassembled WGS sequence"/>
</dbReference>
<dbReference type="PaxDb" id="8022-A0A060WN72"/>
<gene>
    <name evidence="1" type="ORF">GSONMT00075503001</name>
</gene>
<evidence type="ECO:0000313" key="2">
    <source>
        <dbReference type="Proteomes" id="UP000193380"/>
    </source>
</evidence>
<evidence type="ECO:0000313" key="1">
    <source>
        <dbReference type="EMBL" id="CDQ66524.1"/>
    </source>
</evidence>